<evidence type="ECO:0000313" key="8">
    <source>
        <dbReference type="EMBL" id="SEH68950.1"/>
    </source>
</evidence>
<dbReference type="STRING" id="235205.BAZSYMB_GORF31_GLIMMER3"/>
<sequence length="408" mass="45145">MVDGNFIASVDIGSSKIVVLLAELKNNRVEVFGYAQASSDGVRCGVVENAKKVAKVIEKIKEEIVENYGTDFQHVSVNISEPNLKVLNQSAYTHVPSGRVRDSELDTVFKIIESMAKTKMPDNHQTVNNIIHHYTLDANPEPVNQPLGKKADNLGVSIHTVSASNHHVEAVENSIYWSDLGLSSIVPNSMASSEPCLTQDEKDKGVCLVDIGSGVTDLSVFKQGGVFYSGSIQFGVEQVTQDISEAFNTSFQEAERLKIEYGQTQVKLGADTLIKFQQIDDSNYYYLSHESLIEVIRQSYLELFKMIRTKLNNQNLYRSLKSGLVLVGGGAKMTDCDKLMHSLYKKKVKVGRINTELISAKYEWLGPEYACALGLLLFGLDDSKSEQQSSGKNSFLGKMGFIKGFKFL</sequence>
<gene>
    <name evidence="5" type="primary">ftsA</name>
    <name evidence="9" type="ORF">BAZSYMA_ACONTIG00006_11</name>
    <name evidence="8" type="ORF">BAZSYMB_GORF31_GLIMMER3</name>
</gene>
<dbReference type="NCBIfam" id="TIGR01174">
    <property type="entry name" value="ftsA"/>
    <property type="match status" value="1"/>
</dbReference>
<comment type="subcellular location">
    <subcellularLocation>
        <location evidence="5">Cell membrane</location>
        <topology evidence="5">Peripheral membrane protein</topology>
        <orientation evidence="5">Cytoplasmic side</orientation>
    </subcellularLocation>
    <text evidence="5">Localizes to the Z ring in an FtsZ-dependent manner. Targeted to the membrane through a conserved C-terminal amphipathic helix.</text>
</comment>
<dbReference type="Gene3D" id="3.30.420.40">
    <property type="match status" value="2"/>
</dbReference>
<dbReference type="Pfam" id="PF14450">
    <property type="entry name" value="FtsA"/>
    <property type="match status" value="1"/>
</dbReference>
<accession>A0A1H6KBU9</accession>
<reference evidence="10 11" key="2">
    <citation type="submission" date="2016-06" db="EMBL/GenBank/DDBJ databases">
        <authorList>
            <person name="Petersen J."/>
            <person name="Sayavedra L."/>
        </authorList>
    </citation>
    <scope>NUCLEOTIDE SEQUENCE [LARGE SCALE GENOMIC DNA]</scope>
    <source>
        <strain evidence="11">BazSymA</strain>
        <strain evidence="10">BazSymB</strain>
    </source>
</reference>
<dbReference type="PANTHER" id="PTHR32432:SF4">
    <property type="entry name" value="CELL DIVISION PROTEIN FTSA"/>
    <property type="match status" value="1"/>
</dbReference>
<evidence type="ECO:0000256" key="4">
    <source>
        <dbReference type="ARBA" id="ARBA00023306"/>
    </source>
</evidence>
<reference evidence="8" key="1">
    <citation type="submission" date="2016-06" db="EMBL/GenBank/DDBJ databases">
        <authorList>
            <person name="Olsen C.W."/>
            <person name="Carey S."/>
            <person name="Hinshaw L."/>
            <person name="Karasin A.I."/>
        </authorList>
    </citation>
    <scope>NUCLEOTIDE SEQUENCE [LARGE SCALE GENOMIC DNA]</scope>
    <source>
        <strain evidence="9">BazSymA</strain>
        <strain evidence="8">BazSymB</strain>
    </source>
</reference>
<dbReference type="SMART" id="SM00842">
    <property type="entry name" value="FtsA"/>
    <property type="match status" value="1"/>
</dbReference>
<name>A0A1H6KBU9_9GAMM</name>
<protein>
    <recommendedName>
        <fullName evidence="5 6">Cell division protein FtsA</fullName>
    </recommendedName>
</protein>
<evidence type="ECO:0000256" key="5">
    <source>
        <dbReference type="HAMAP-Rule" id="MF_02033"/>
    </source>
</evidence>
<dbReference type="PANTHER" id="PTHR32432">
    <property type="entry name" value="CELL DIVISION PROTEIN FTSA-RELATED"/>
    <property type="match status" value="1"/>
</dbReference>
<dbReference type="InterPro" id="IPR020823">
    <property type="entry name" value="Cell_div_FtsA"/>
</dbReference>
<evidence type="ECO:0000256" key="3">
    <source>
        <dbReference type="ARBA" id="ARBA00023136"/>
    </source>
</evidence>
<dbReference type="PIRSF" id="PIRSF003101">
    <property type="entry name" value="FtsA"/>
    <property type="match status" value="1"/>
</dbReference>
<dbReference type="Pfam" id="PF02491">
    <property type="entry name" value="SHS2_FTSA"/>
    <property type="match status" value="1"/>
</dbReference>
<keyword evidence="3 5" id="KW-0472">Membrane</keyword>
<dbReference type="GO" id="GO:0032153">
    <property type="term" value="C:cell division site"/>
    <property type="evidence" value="ECO:0007669"/>
    <property type="project" value="UniProtKB-UniRule"/>
</dbReference>
<dbReference type="OrthoDB" id="9810567at2"/>
<dbReference type="InterPro" id="IPR003494">
    <property type="entry name" value="SHS2_FtsA"/>
</dbReference>
<dbReference type="EMBL" id="CVUD02000096">
    <property type="protein sequence ID" value="SEH68950.1"/>
    <property type="molecule type" value="Genomic_DNA"/>
</dbReference>
<evidence type="ECO:0000256" key="2">
    <source>
        <dbReference type="ARBA" id="ARBA00022618"/>
    </source>
</evidence>
<dbReference type="InterPro" id="IPR050696">
    <property type="entry name" value="FtsA/MreB"/>
</dbReference>
<evidence type="ECO:0000313" key="9">
    <source>
        <dbReference type="EMBL" id="SEI03107.1"/>
    </source>
</evidence>
<dbReference type="EMBL" id="CDSC02000461">
    <property type="protein sequence ID" value="SEI03107.1"/>
    <property type="molecule type" value="Genomic_DNA"/>
</dbReference>
<comment type="similarity">
    <text evidence="5 6">Belongs to the FtsA/MreB family.</text>
</comment>
<keyword evidence="2 5" id="KW-0132">Cell division</keyword>
<dbReference type="GO" id="GO:0009898">
    <property type="term" value="C:cytoplasmic side of plasma membrane"/>
    <property type="evidence" value="ECO:0007669"/>
    <property type="project" value="UniProtKB-UniRule"/>
</dbReference>
<evidence type="ECO:0000259" key="7">
    <source>
        <dbReference type="SMART" id="SM00842"/>
    </source>
</evidence>
<evidence type="ECO:0000256" key="6">
    <source>
        <dbReference type="PIRNR" id="PIRNR003101"/>
    </source>
</evidence>
<dbReference type="InterPro" id="IPR043129">
    <property type="entry name" value="ATPase_NBD"/>
</dbReference>
<dbReference type="SUPFAM" id="SSF53067">
    <property type="entry name" value="Actin-like ATPase domain"/>
    <property type="match status" value="2"/>
</dbReference>
<comment type="function">
    <text evidence="5 6">Cell division protein that is involved in the assembly of the Z ring. May serve as a membrane anchor for the Z ring.</text>
</comment>
<dbReference type="HAMAP" id="MF_02033">
    <property type="entry name" value="FtsA"/>
    <property type="match status" value="1"/>
</dbReference>
<evidence type="ECO:0000313" key="10">
    <source>
        <dbReference type="Proteomes" id="UP000198559"/>
    </source>
</evidence>
<organism evidence="8 10">
    <name type="scientific">Bathymodiolus azoricus thioautotrophic gill symbiont</name>
    <dbReference type="NCBI Taxonomy" id="235205"/>
    <lineage>
        <taxon>Bacteria</taxon>
        <taxon>Pseudomonadati</taxon>
        <taxon>Pseudomonadota</taxon>
        <taxon>Gammaproteobacteria</taxon>
        <taxon>sulfur-oxidizing symbionts</taxon>
    </lineage>
</organism>
<dbReference type="Proteomes" id="UP000198988">
    <property type="component" value="Unassembled WGS sequence"/>
</dbReference>
<dbReference type="Proteomes" id="UP000198559">
    <property type="component" value="Unassembled WGS sequence"/>
</dbReference>
<feature type="domain" description="SHS2" evidence="7">
    <location>
        <begin position="7"/>
        <end position="196"/>
    </location>
</feature>
<keyword evidence="4 5" id="KW-0131">Cell cycle</keyword>
<dbReference type="AlphaFoldDB" id="A0A1H6KBU9"/>
<keyword evidence="1 5" id="KW-1003">Cell membrane</keyword>
<dbReference type="RefSeq" id="WP_090718153.1">
    <property type="nucleotide sequence ID" value="NZ_CAESAP020000177.1"/>
</dbReference>
<comment type="subunit">
    <text evidence="5">Self-interacts. Interacts with FtsZ.</text>
</comment>
<dbReference type="GO" id="GO:0043093">
    <property type="term" value="P:FtsZ-dependent cytokinesis"/>
    <property type="evidence" value="ECO:0007669"/>
    <property type="project" value="UniProtKB-UniRule"/>
</dbReference>
<proteinExistence type="inferred from homology"/>
<evidence type="ECO:0000256" key="1">
    <source>
        <dbReference type="ARBA" id="ARBA00022475"/>
    </source>
</evidence>
<evidence type="ECO:0000313" key="11">
    <source>
        <dbReference type="Proteomes" id="UP000198988"/>
    </source>
</evidence>